<protein>
    <submittedName>
        <fullName evidence="2">Uncharacterized protein</fullName>
    </submittedName>
</protein>
<reference evidence="3" key="1">
    <citation type="submission" date="2015-10" db="EMBL/GenBank/DDBJ databases">
        <authorList>
            <person name="Ju K.-S."/>
            <person name="Doroghazi J.R."/>
            <person name="Metcalf W.W."/>
        </authorList>
    </citation>
    <scope>NUCLEOTIDE SEQUENCE [LARGE SCALE GENOMIC DNA]</scope>
    <source>
        <strain evidence="3">NRRL 3151</strain>
    </source>
</reference>
<feature type="region of interest" description="Disordered" evidence="1">
    <location>
        <begin position="42"/>
        <end position="66"/>
    </location>
</feature>
<keyword evidence="3" id="KW-1185">Reference proteome</keyword>
<dbReference type="EMBL" id="LLZG01000363">
    <property type="protein sequence ID" value="KUL26264.1"/>
    <property type="molecule type" value="Genomic_DNA"/>
</dbReference>
<dbReference type="AlphaFoldDB" id="A0A101JGE8"/>
<comment type="caution">
    <text evidence="2">The sequence shown here is derived from an EMBL/GenBank/DDBJ whole genome shotgun (WGS) entry which is preliminary data.</text>
</comment>
<evidence type="ECO:0000313" key="3">
    <source>
        <dbReference type="Proteomes" id="UP000053923"/>
    </source>
</evidence>
<name>A0A101JGE8_9ACTN</name>
<feature type="compositionally biased region" description="Basic and acidic residues" evidence="1">
    <location>
        <begin position="46"/>
        <end position="58"/>
    </location>
</feature>
<dbReference type="Proteomes" id="UP000053923">
    <property type="component" value="Unassembled WGS sequence"/>
</dbReference>
<accession>A0A101JGE8</accession>
<sequence>MTSVSVGTMCRKVAQRRLAATDPRYEEGVMNRQTHVRVRVTRRPAAPRDTRGEIDRRTPSGRILPY</sequence>
<proteinExistence type="predicted"/>
<evidence type="ECO:0000313" key="2">
    <source>
        <dbReference type="EMBL" id="KUL26264.1"/>
    </source>
</evidence>
<gene>
    <name evidence="2" type="ORF">ADL12_32965</name>
</gene>
<evidence type="ECO:0000256" key="1">
    <source>
        <dbReference type="SAM" id="MobiDB-lite"/>
    </source>
</evidence>
<organism evidence="2 3">
    <name type="scientific">Streptomyces regalis</name>
    <dbReference type="NCBI Taxonomy" id="68262"/>
    <lineage>
        <taxon>Bacteria</taxon>
        <taxon>Bacillati</taxon>
        <taxon>Actinomycetota</taxon>
        <taxon>Actinomycetes</taxon>
        <taxon>Kitasatosporales</taxon>
        <taxon>Streptomycetaceae</taxon>
        <taxon>Streptomyces</taxon>
    </lineage>
</organism>